<gene>
    <name evidence="2" type="ORF">RVR_2402</name>
</gene>
<proteinExistence type="predicted"/>
<reference evidence="2 3" key="3">
    <citation type="journal article" date="2011" name="Nat. Chem. Biol.">
        <title>Reveromycin A biosynthesis uses RevG and RevJ for stereospecific spiroacetal formation.</title>
        <authorList>
            <person name="Takahashi S."/>
            <person name="Toyoda A."/>
            <person name="Sekiyama Y."/>
            <person name="Takagi H."/>
            <person name="Nogawa T."/>
            <person name="Uramoto M."/>
            <person name="Suzuki R."/>
            <person name="Koshino H."/>
            <person name="Kumano T."/>
            <person name="Panthee S."/>
            <person name="Dairi T."/>
            <person name="Ishikawa J."/>
            <person name="Ikeda H."/>
            <person name="Sakaki Y."/>
            <person name="Osada H."/>
        </authorList>
    </citation>
    <scope>NUCLEOTIDE SEQUENCE [LARGE SCALE GENOMIC DNA]</scope>
    <source>
        <strain evidence="2 3">SN-593</strain>
    </source>
</reference>
<organism evidence="2 3">
    <name type="scientific">Actinacidiphila reveromycinica</name>
    <dbReference type="NCBI Taxonomy" id="659352"/>
    <lineage>
        <taxon>Bacteria</taxon>
        <taxon>Bacillati</taxon>
        <taxon>Actinomycetota</taxon>
        <taxon>Actinomycetes</taxon>
        <taxon>Kitasatosporales</taxon>
        <taxon>Streptomycetaceae</taxon>
        <taxon>Actinacidiphila</taxon>
    </lineage>
</organism>
<dbReference type="PANTHER" id="PTHR33498:SF1">
    <property type="entry name" value="TRANSPOSASE FOR INSERTION SEQUENCE ELEMENT IS1557"/>
    <property type="match status" value="1"/>
</dbReference>
<dbReference type="PANTHER" id="PTHR33498">
    <property type="entry name" value="TRANSPOSASE FOR INSERTION SEQUENCE ELEMENT IS1557"/>
    <property type="match status" value="1"/>
</dbReference>
<feature type="domain" description="Transposase IS204/IS1001/IS1096/IS1165 zinc-finger" evidence="1">
    <location>
        <begin position="41"/>
        <end position="84"/>
    </location>
</feature>
<reference evidence="2 3" key="2">
    <citation type="journal article" date="2011" name="J. Antibiot.">
        <title>Furaquinocins I and J: novel polyketide isoprenoid hybrid compounds from Streptomyces reveromyceticus SN-593.</title>
        <authorList>
            <person name="Panthee S."/>
            <person name="Takahashi S."/>
            <person name="Takagi H."/>
            <person name="Nogawa T."/>
            <person name="Oowada E."/>
            <person name="Uramoto M."/>
            <person name="Osada H."/>
        </authorList>
    </citation>
    <scope>NUCLEOTIDE SEQUENCE [LARGE SCALE GENOMIC DNA]</scope>
    <source>
        <strain evidence="2 3">SN-593</strain>
    </source>
</reference>
<evidence type="ECO:0000313" key="2">
    <source>
        <dbReference type="EMBL" id="BBA96896.1"/>
    </source>
</evidence>
<dbReference type="Proteomes" id="UP000595703">
    <property type="component" value="Chromosome"/>
</dbReference>
<dbReference type="InterPro" id="IPR029261">
    <property type="entry name" value="Transposase_Znf"/>
</dbReference>
<reference evidence="2 3" key="4">
    <citation type="journal article" date="2020" name="Sci. Rep.">
        <title>beta-carboline chemical signals induce reveromycin production through a LuxR family regulator in Streptomyces sp. SN-593.</title>
        <authorList>
            <person name="Panthee S."/>
            <person name="Kito N."/>
            <person name="Hayashi T."/>
            <person name="Shimizu T."/>
            <person name="Ishikawa J."/>
            <person name="Hamamoto H."/>
            <person name="Osada H."/>
            <person name="Takahashi S."/>
        </authorList>
    </citation>
    <scope>NUCLEOTIDE SEQUENCE [LARGE SCALE GENOMIC DNA]</scope>
    <source>
        <strain evidence="2 3">SN-593</strain>
    </source>
</reference>
<dbReference type="Pfam" id="PF14690">
    <property type="entry name" value="Zn_ribbon_ISL3"/>
    <property type="match status" value="1"/>
</dbReference>
<accession>A0A7U3UQH5</accession>
<reference evidence="2 3" key="1">
    <citation type="journal article" date="2010" name="J. Bacteriol.">
        <title>Biochemical characterization of a novel indole prenyltransferase from Streptomyces sp. SN-593.</title>
        <authorList>
            <person name="Takahashi S."/>
            <person name="Takagi H."/>
            <person name="Toyoda A."/>
            <person name="Uramoto M."/>
            <person name="Nogawa T."/>
            <person name="Ueki M."/>
            <person name="Sakaki Y."/>
            <person name="Osada H."/>
        </authorList>
    </citation>
    <scope>NUCLEOTIDE SEQUENCE [LARGE SCALE GENOMIC DNA]</scope>
    <source>
        <strain evidence="2 3">SN-593</strain>
    </source>
</reference>
<evidence type="ECO:0000313" key="3">
    <source>
        <dbReference type="Proteomes" id="UP000595703"/>
    </source>
</evidence>
<protein>
    <submittedName>
        <fullName evidence="2">Putative transposase</fullName>
    </submittedName>
</protein>
<keyword evidence="3" id="KW-1185">Reference proteome</keyword>
<dbReference type="AlphaFoldDB" id="A0A7U3UQH5"/>
<dbReference type="InterPro" id="IPR047951">
    <property type="entry name" value="Transpos_ISL3"/>
</dbReference>
<name>A0A7U3UQH5_9ACTN</name>
<evidence type="ECO:0000259" key="1">
    <source>
        <dbReference type="Pfam" id="PF14690"/>
    </source>
</evidence>
<sequence length="128" mass="14437">MEDVNELVRVVFSGLLPLVVEDVADEGERIVMRARTPQEAVVCPVCGALTGRVHGYYWRTVADVPVDGRRVVVRVRVRRLVCPTLGCRQTFRAFSRTRRHRCRTVRAWPVARHVAGVPLPLTHDSSPV</sequence>
<dbReference type="EMBL" id="AP018365">
    <property type="protein sequence ID" value="BBA96896.1"/>
    <property type="molecule type" value="Genomic_DNA"/>
</dbReference>
<dbReference type="KEGG" id="arev:RVR_2402"/>